<gene>
    <name evidence="4" type="ORF">HanXRQr2_Chr13g0617001</name>
</gene>
<evidence type="ECO:0000256" key="2">
    <source>
        <dbReference type="ARBA" id="ARBA00023027"/>
    </source>
</evidence>
<dbReference type="GO" id="GO:0050378">
    <property type="term" value="F:UDP-glucuronate 4-epimerase activity"/>
    <property type="evidence" value="ECO:0007669"/>
    <property type="project" value="UniProtKB-EC"/>
</dbReference>
<name>A0A9K3ELL5_HELAN</name>
<evidence type="ECO:0000313" key="4">
    <source>
        <dbReference type="EMBL" id="KAF5775882.1"/>
    </source>
</evidence>
<reference evidence="4" key="2">
    <citation type="submission" date="2020-06" db="EMBL/GenBank/DDBJ databases">
        <title>Helianthus annuus Genome sequencing and assembly Release 2.</title>
        <authorList>
            <person name="Gouzy J."/>
            <person name="Langlade N."/>
            <person name="Munos S."/>
        </authorList>
    </citation>
    <scope>NUCLEOTIDE SEQUENCE</scope>
    <source>
        <tissue evidence="4">Leaves</tissue>
    </source>
</reference>
<dbReference type="AlphaFoldDB" id="A0A9K3ELL5"/>
<evidence type="ECO:0000313" key="5">
    <source>
        <dbReference type="Proteomes" id="UP000215914"/>
    </source>
</evidence>
<dbReference type="Gramene" id="mRNA:HanXRQr2_Chr13g0617001">
    <property type="protein sequence ID" value="mRNA:HanXRQr2_Chr13g0617001"/>
    <property type="gene ID" value="HanXRQr2_Chr13g0617001"/>
</dbReference>
<reference evidence="4" key="1">
    <citation type="journal article" date="2017" name="Nature">
        <title>The sunflower genome provides insights into oil metabolism, flowering and Asterid evolution.</title>
        <authorList>
            <person name="Badouin H."/>
            <person name="Gouzy J."/>
            <person name="Grassa C.J."/>
            <person name="Murat F."/>
            <person name="Staton S.E."/>
            <person name="Cottret L."/>
            <person name="Lelandais-Briere C."/>
            <person name="Owens G.L."/>
            <person name="Carrere S."/>
            <person name="Mayjonade B."/>
            <person name="Legrand L."/>
            <person name="Gill N."/>
            <person name="Kane N.C."/>
            <person name="Bowers J.E."/>
            <person name="Hubner S."/>
            <person name="Bellec A."/>
            <person name="Berard A."/>
            <person name="Berges H."/>
            <person name="Blanchet N."/>
            <person name="Boniface M.C."/>
            <person name="Brunel D."/>
            <person name="Catrice O."/>
            <person name="Chaidir N."/>
            <person name="Claudel C."/>
            <person name="Donnadieu C."/>
            <person name="Faraut T."/>
            <person name="Fievet G."/>
            <person name="Helmstetter N."/>
            <person name="King M."/>
            <person name="Knapp S.J."/>
            <person name="Lai Z."/>
            <person name="Le Paslier M.C."/>
            <person name="Lippi Y."/>
            <person name="Lorenzon L."/>
            <person name="Mandel J.R."/>
            <person name="Marage G."/>
            <person name="Marchand G."/>
            <person name="Marquand E."/>
            <person name="Bret-Mestries E."/>
            <person name="Morien E."/>
            <person name="Nambeesan S."/>
            <person name="Nguyen T."/>
            <person name="Pegot-Espagnet P."/>
            <person name="Pouilly N."/>
            <person name="Raftis F."/>
            <person name="Sallet E."/>
            <person name="Schiex T."/>
            <person name="Thomas J."/>
            <person name="Vandecasteele C."/>
            <person name="Vares D."/>
            <person name="Vear F."/>
            <person name="Vautrin S."/>
            <person name="Crespi M."/>
            <person name="Mangin B."/>
            <person name="Burke J.M."/>
            <person name="Salse J."/>
            <person name="Munos S."/>
            <person name="Vincourt P."/>
            <person name="Rieseberg L.H."/>
            <person name="Langlade N.B."/>
        </authorList>
    </citation>
    <scope>NUCLEOTIDE SEQUENCE</scope>
    <source>
        <tissue evidence="4">Leaves</tissue>
    </source>
</reference>
<dbReference type="InterPro" id="IPR036291">
    <property type="entry name" value="NAD(P)-bd_dom_sf"/>
</dbReference>
<accession>A0A9K3ELL5</accession>
<sequence>MGKMVNSSANIRSKTGYSVLVTGAAGFVRTHISAILKRHDDCVLGLDNFNNYYDPTLEGLVKFCWKKVGFLLKWWEEKKGLPCLKFSNLGNTLPVPVSDLVSILEKLLKVQAKRRVMKLPRNGDVPFTHANISLAQREFGYKPMTDLQTGLKKFVRWYEKYYGSGKKSDH</sequence>
<keyword evidence="5" id="KW-1185">Reference proteome</keyword>
<keyword evidence="3 4" id="KW-0413">Isomerase</keyword>
<organism evidence="4 5">
    <name type="scientific">Helianthus annuus</name>
    <name type="common">Common sunflower</name>
    <dbReference type="NCBI Taxonomy" id="4232"/>
    <lineage>
        <taxon>Eukaryota</taxon>
        <taxon>Viridiplantae</taxon>
        <taxon>Streptophyta</taxon>
        <taxon>Embryophyta</taxon>
        <taxon>Tracheophyta</taxon>
        <taxon>Spermatophyta</taxon>
        <taxon>Magnoliopsida</taxon>
        <taxon>eudicotyledons</taxon>
        <taxon>Gunneridae</taxon>
        <taxon>Pentapetalae</taxon>
        <taxon>asterids</taxon>
        <taxon>campanulids</taxon>
        <taxon>Asterales</taxon>
        <taxon>Asteraceae</taxon>
        <taxon>Asteroideae</taxon>
        <taxon>Heliantheae alliance</taxon>
        <taxon>Heliantheae</taxon>
        <taxon>Helianthus</taxon>
    </lineage>
</organism>
<keyword evidence="2" id="KW-0520">NAD</keyword>
<dbReference type="Gene3D" id="3.90.25.10">
    <property type="entry name" value="UDP-galactose 4-epimerase, domain 1"/>
    <property type="match status" value="1"/>
</dbReference>
<evidence type="ECO:0000256" key="1">
    <source>
        <dbReference type="ARBA" id="ARBA00007637"/>
    </source>
</evidence>
<dbReference type="EC" id="5.1.3.6" evidence="4"/>
<evidence type="ECO:0000256" key="3">
    <source>
        <dbReference type="ARBA" id="ARBA00023235"/>
    </source>
</evidence>
<dbReference type="EMBL" id="MNCJ02000328">
    <property type="protein sequence ID" value="KAF5775882.1"/>
    <property type="molecule type" value="Genomic_DNA"/>
</dbReference>
<proteinExistence type="inferred from homology"/>
<dbReference type="SUPFAM" id="SSF51735">
    <property type="entry name" value="NAD(P)-binding Rossmann-fold domains"/>
    <property type="match status" value="2"/>
</dbReference>
<dbReference type="GO" id="GO:0016854">
    <property type="term" value="F:racemase and epimerase activity"/>
    <property type="evidence" value="ECO:0000318"/>
    <property type="project" value="GO_Central"/>
</dbReference>
<dbReference type="Proteomes" id="UP000215914">
    <property type="component" value="Unassembled WGS sequence"/>
</dbReference>
<dbReference type="PANTHER" id="PTHR43574">
    <property type="entry name" value="EPIMERASE-RELATED"/>
    <property type="match status" value="1"/>
</dbReference>
<dbReference type="Gene3D" id="3.40.50.720">
    <property type="entry name" value="NAD(P)-binding Rossmann-like Domain"/>
    <property type="match status" value="1"/>
</dbReference>
<comment type="similarity">
    <text evidence="1">Belongs to the NAD(P)-dependent epimerase/dehydratase family.</text>
</comment>
<comment type="caution">
    <text evidence="4">The sequence shown here is derived from an EMBL/GenBank/DDBJ whole genome shotgun (WGS) entry which is preliminary data.</text>
</comment>
<protein>
    <submittedName>
        <fullName evidence="4">UDP-glucuronate 4-epimerase</fullName>
        <ecNumber evidence="4">5.1.3.6</ecNumber>
    </submittedName>
</protein>